<evidence type="ECO:0000313" key="2">
    <source>
        <dbReference type="EMBL" id="CAB4170549.1"/>
    </source>
</evidence>
<proteinExistence type="predicted"/>
<name>A0A6J5N8A7_9CAUD</name>
<sequence>MITEYETQSTLNPKLWDGDQLRPKLRVGFMKIAKEFYNFLEIKADIIDVILIGSNANYNWTKYSDIDLHVVINYMEVGDNMHLVGNYMHAKKSIWNVNYPLTYKGMNIELYAQDSNQELHSTVGVYSVMKGKWISQPSADQVSIDDSAIQQKADPYQYEIDALKEEDPHVEQKIKNIKERLRHLRSTGLQAEGEYSIENMAYKHLRNQGYLERLNRIEQQVSRGRLAIEQVVNEVDMPDLAKKTKDQVKRFVGAIKTEKDETKHAMVMILQHLNGEKLTSEEWKWIRNQMGDVLKMVGLTGMAIAPGGSLLAILAKAIKADKYILPSAFKKQDEVTESLIMHVTKQKTLEPHEWDSIIQKTNAVTSERGQWDHPGKCTMIPTQDGAITMRNVMHPVLGIDDTGHMLMMRPEHDYQYPGRNVFEIPHTAQYQTMIMQLQQSANNGSMYAK</sequence>
<evidence type="ECO:0000313" key="3">
    <source>
        <dbReference type="EMBL" id="CAB4198563.1"/>
    </source>
</evidence>
<gene>
    <name evidence="3" type="ORF">UFOVP1307_152</name>
    <name evidence="1" type="ORF">UFOVP651_194</name>
    <name evidence="2" type="ORF">UFOVP902_50</name>
</gene>
<dbReference type="InterPro" id="IPR043519">
    <property type="entry name" value="NT_sf"/>
</dbReference>
<dbReference type="EMBL" id="LR796625">
    <property type="protein sequence ID" value="CAB4155299.1"/>
    <property type="molecule type" value="Genomic_DNA"/>
</dbReference>
<reference evidence="1" key="1">
    <citation type="submission" date="2020-04" db="EMBL/GenBank/DDBJ databases">
        <authorList>
            <person name="Chiriac C."/>
            <person name="Salcher M."/>
            <person name="Ghai R."/>
            <person name="Kavagutti S V."/>
        </authorList>
    </citation>
    <scope>NUCLEOTIDE SEQUENCE</scope>
</reference>
<evidence type="ECO:0000313" key="1">
    <source>
        <dbReference type="EMBL" id="CAB4155299.1"/>
    </source>
</evidence>
<dbReference type="SUPFAM" id="SSF81301">
    <property type="entry name" value="Nucleotidyltransferase"/>
    <property type="match status" value="1"/>
</dbReference>
<protein>
    <submittedName>
        <fullName evidence="1">LETM1-like</fullName>
    </submittedName>
</protein>
<accession>A0A6J5N8A7</accession>
<dbReference type="EMBL" id="LR796859">
    <property type="protein sequence ID" value="CAB4170549.1"/>
    <property type="molecule type" value="Genomic_DNA"/>
</dbReference>
<organism evidence="1">
    <name type="scientific">uncultured Caudovirales phage</name>
    <dbReference type="NCBI Taxonomy" id="2100421"/>
    <lineage>
        <taxon>Viruses</taxon>
        <taxon>Duplodnaviria</taxon>
        <taxon>Heunggongvirae</taxon>
        <taxon>Uroviricota</taxon>
        <taxon>Caudoviricetes</taxon>
        <taxon>Peduoviridae</taxon>
        <taxon>Maltschvirus</taxon>
        <taxon>Maltschvirus maltsch</taxon>
    </lineage>
</organism>
<dbReference type="EMBL" id="LR797270">
    <property type="protein sequence ID" value="CAB4198563.1"/>
    <property type="molecule type" value="Genomic_DNA"/>
</dbReference>
<dbReference type="Gene3D" id="3.30.460.10">
    <property type="entry name" value="Beta Polymerase, domain 2"/>
    <property type="match status" value="1"/>
</dbReference>